<dbReference type="OrthoDB" id="10068942at2759"/>
<dbReference type="InterPro" id="IPR021109">
    <property type="entry name" value="Peptidase_aspartic_dom_sf"/>
</dbReference>
<sequence>MGKRPAPSLKGTDGGTIIRPSQGAMQYGDTDDFGPTYCTAFVQDEECRILVDTGSSVTIMSERFFNKIREKVKDRIQQTTQVPYKIQGVTGHMNRPIAEVQHIPLRFDKRSGIWNLNAGI</sequence>
<dbReference type="GO" id="GO:0004190">
    <property type="term" value="F:aspartic-type endopeptidase activity"/>
    <property type="evidence" value="ECO:0007669"/>
    <property type="project" value="UniProtKB-KW"/>
</dbReference>
<dbReference type="InterPro" id="IPR001969">
    <property type="entry name" value="Aspartic_peptidase_AS"/>
</dbReference>
<dbReference type="GO" id="GO:0006508">
    <property type="term" value="P:proteolysis"/>
    <property type="evidence" value="ECO:0007669"/>
    <property type="project" value="InterPro"/>
</dbReference>
<dbReference type="EMBL" id="CAJVPJ010007318">
    <property type="protein sequence ID" value="CAG8674855.1"/>
    <property type="molecule type" value="Genomic_DNA"/>
</dbReference>
<keyword evidence="4" id="KW-1185">Reference proteome</keyword>
<feature type="non-terminal residue" evidence="3">
    <location>
        <position position="120"/>
    </location>
</feature>
<keyword evidence="1" id="KW-0378">Hydrolase</keyword>
<comment type="caution">
    <text evidence="3">The sequence shown here is derived from an EMBL/GenBank/DDBJ whole genome shotgun (WGS) entry which is preliminary data.</text>
</comment>
<dbReference type="CDD" id="cd00303">
    <property type="entry name" value="retropepsin_like"/>
    <property type="match status" value="1"/>
</dbReference>
<proteinExistence type="predicted"/>
<dbReference type="Gene3D" id="2.40.70.10">
    <property type="entry name" value="Acid Proteases"/>
    <property type="match status" value="1"/>
</dbReference>
<accession>A0A9N9EH90</accession>
<dbReference type="Proteomes" id="UP000789572">
    <property type="component" value="Unassembled WGS sequence"/>
</dbReference>
<keyword evidence="1" id="KW-0645">Protease</keyword>
<feature type="region of interest" description="Disordered" evidence="2">
    <location>
        <begin position="1"/>
        <end position="25"/>
    </location>
</feature>
<reference evidence="3" key="1">
    <citation type="submission" date="2021-06" db="EMBL/GenBank/DDBJ databases">
        <authorList>
            <person name="Kallberg Y."/>
            <person name="Tangrot J."/>
            <person name="Rosling A."/>
        </authorList>
    </citation>
    <scope>NUCLEOTIDE SEQUENCE</scope>
    <source>
        <strain evidence="3">IA702</strain>
    </source>
</reference>
<evidence type="ECO:0000313" key="3">
    <source>
        <dbReference type="EMBL" id="CAG8674855.1"/>
    </source>
</evidence>
<evidence type="ECO:0000256" key="1">
    <source>
        <dbReference type="ARBA" id="ARBA00022750"/>
    </source>
</evidence>
<organism evidence="3 4">
    <name type="scientific">Paraglomus occultum</name>
    <dbReference type="NCBI Taxonomy" id="144539"/>
    <lineage>
        <taxon>Eukaryota</taxon>
        <taxon>Fungi</taxon>
        <taxon>Fungi incertae sedis</taxon>
        <taxon>Mucoromycota</taxon>
        <taxon>Glomeromycotina</taxon>
        <taxon>Glomeromycetes</taxon>
        <taxon>Paraglomerales</taxon>
        <taxon>Paraglomeraceae</taxon>
        <taxon>Paraglomus</taxon>
    </lineage>
</organism>
<dbReference type="PROSITE" id="PS00141">
    <property type="entry name" value="ASP_PROTEASE"/>
    <property type="match status" value="1"/>
</dbReference>
<evidence type="ECO:0000313" key="4">
    <source>
        <dbReference type="Proteomes" id="UP000789572"/>
    </source>
</evidence>
<keyword evidence="1" id="KW-0064">Aspartyl protease</keyword>
<protein>
    <submittedName>
        <fullName evidence="3">1265_t:CDS:1</fullName>
    </submittedName>
</protein>
<dbReference type="SUPFAM" id="SSF50630">
    <property type="entry name" value="Acid proteases"/>
    <property type="match status" value="1"/>
</dbReference>
<dbReference type="AlphaFoldDB" id="A0A9N9EH90"/>
<evidence type="ECO:0000256" key="2">
    <source>
        <dbReference type="SAM" id="MobiDB-lite"/>
    </source>
</evidence>
<name>A0A9N9EH90_9GLOM</name>
<gene>
    <name evidence="3" type="ORF">POCULU_LOCUS11176</name>
</gene>